<proteinExistence type="predicted"/>
<dbReference type="GeneID" id="111246929"/>
<feature type="chain" id="PRO_5029854894" evidence="2">
    <location>
        <begin position="40"/>
        <end position="226"/>
    </location>
</feature>
<dbReference type="EnsemblMetazoa" id="XM_022797334">
    <property type="protein sequence ID" value="XP_022653069"/>
    <property type="gene ID" value="LOC111246929"/>
</dbReference>
<reference evidence="3" key="1">
    <citation type="submission" date="2021-01" db="UniProtKB">
        <authorList>
            <consortium name="EnsemblMetazoa"/>
        </authorList>
    </citation>
    <scope>IDENTIFICATION</scope>
</reference>
<keyword evidence="1" id="KW-0472">Membrane</keyword>
<evidence type="ECO:0000313" key="3">
    <source>
        <dbReference type="EnsemblMetazoa" id="XP_022653069"/>
    </source>
</evidence>
<sequence length="226" mass="23959">MRAKSEVARGVRPTQISSVLALAVAISLHLLAAPTPAAAKDASAAASAKKTEVAASHPYEYHNYPHGGHPYGGYGGGHYGSHGGGYSGGGYGHGGHGGYGHSEFEFGHVSPSYKSSLGCHHKGFDLIPWFIMALGALILIPIFGALIQFKLQALAPLFGFQGQTPLVTTQVGGTRTNIQARLLNEIWPMVDKAIEHYTGMATEELKKEALHTVNTIQGFRAQKNSK</sequence>
<feature type="transmembrane region" description="Helical" evidence="1">
    <location>
        <begin position="126"/>
        <end position="147"/>
    </location>
</feature>
<feature type="signal peptide" evidence="2">
    <location>
        <begin position="1"/>
        <end position="39"/>
    </location>
</feature>
<keyword evidence="1" id="KW-0812">Transmembrane</keyword>
<accession>A0A7M7JJW2</accession>
<dbReference type="RefSeq" id="XP_022653069.1">
    <property type="nucleotide sequence ID" value="XM_022797334.1"/>
</dbReference>
<dbReference type="Proteomes" id="UP000594260">
    <property type="component" value="Unplaced"/>
</dbReference>
<keyword evidence="2" id="KW-0732">Signal</keyword>
<protein>
    <submittedName>
        <fullName evidence="3">Uncharacterized protein</fullName>
    </submittedName>
</protein>
<name>A0A7M7JJW2_VARDE</name>
<organism evidence="3 4">
    <name type="scientific">Varroa destructor</name>
    <name type="common">Honeybee mite</name>
    <dbReference type="NCBI Taxonomy" id="109461"/>
    <lineage>
        <taxon>Eukaryota</taxon>
        <taxon>Metazoa</taxon>
        <taxon>Ecdysozoa</taxon>
        <taxon>Arthropoda</taxon>
        <taxon>Chelicerata</taxon>
        <taxon>Arachnida</taxon>
        <taxon>Acari</taxon>
        <taxon>Parasitiformes</taxon>
        <taxon>Mesostigmata</taxon>
        <taxon>Gamasina</taxon>
        <taxon>Dermanyssoidea</taxon>
        <taxon>Varroidae</taxon>
        <taxon>Varroa</taxon>
    </lineage>
</organism>
<dbReference type="AlphaFoldDB" id="A0A7M7JJW2"/>
<keyword evidence="4" id="KW-1185">Reference proteome</keyword>
<evidence type="ECO:0000256" key="2">
    <source>
        <dbReference type="SAM" id="SignalP"/>
    </source>
</evidence>
<evidence type="ECO:0000256" key="1">
    <source>
        <dbReference type="SAM" id="Phobius"/>
    </source>
</evidence>
<evidence type="ECO:0000313" key="4">
    <source>
        <dbReference type="Proteomes" id="UP000594260"/>
    </source>
</evidence>
<keyword evidence="1" id="KW-1133">Transmembrane helix</keyword>